<accession>A0A1G2E0R1</accession>
<dbReference type="EMBL" id="MHLU01000059">
    <property type="protein sequence ID" value="OGZ19315.1"/>
    <property type="molecule type" value="Genomic_DNA"/>
</dbReference>
<evidence type="ECO:0000256" key="1">
    <source>
        <dbReference type="SAM" id="SignalP"/>
    </source>
</evidence>
<proteinExistence type="predicted"/>
<keyword evidence="1" id="KW-0732">Signal</keyword>
<organism evidence="2 3">
    <name type="scientific">Candidatus Lloydbacteria bacterium RIFOXYC12_FULL_46_25</name>
    <dbReference type="NCBI Taxonomy" id="1798670"/>
    <lineage>
        <taxon>Bacteria</taxon>
        <taxon>Candidatus Lloydiibacteriota</taxon>
    </lineage>
</organism>
<name>A0A1G2E0R1_9BACT</name>
<sequence length="455" mass="51778">MKILSGVLLIGLLFAPSLGGAEVTHPIKEWRALPPPPTRAEYVLKKVAEADELCADQKLSFITEEGKVTTTVFKNGKNGKRVKRRYVSRVNRIVARPVYLCAFKESDQTWHVVKVFVKYPVPATYEKFPAWVSTEGYEIKHVAGRGIARLTFDLSQQGERLTIYRYRHAWFTKDPLKHTAHEIISSARAINYTPYQSDFRDKELRDVGANFLRSELDAVFTDLLHSKVFSRAYPAKLVSEVIHPKQPMILAAIEQTDDGRFIADPEEATNAIFIEYALNRGRAFNWSVSSANAIGALQFTNKNGNGTYDLVVRSYPNAHIHPDFEDGTRDLRNVLKAAICLLDLELAQLSEVQDLYLKNPKLGGIYPVAAYNEGGGGARQLYDLITKHNVDLGQDEIELPKKFFERVRRIVTLKKKKTHVHAKSVMNHETHLYIKKYMYVWKYLDGLPPTHSTLY</sequence>
<feature type="signal peptide" evidence="1">
    <location>
        <begin position="1"/>
        <end position="21"/>
    </location>
</feature>
<gene>
    <name evidence="2" type="ORF">A2494_00120</name>
</gene>
<dbReference type="AlphaFoldDB" id="A0A1G2E0R1"/>
<comment type="caution">
    <text evidence="2">The sequence shown here is derived from an EMBL/GenBank/DDBJ whole genome shotgun (WGS) entry which is preliminary data.</text>
</comment>
<reference evidence="2 3" key="1">
    <citation type="journal article" date="2016" name="Nat. Commun.">
        <title>Thousands of microbial genomes shed light on interconnected biogeochemical processes in an aquifer system.</title>
        <authorList>
            <person name="Anantharaman K."/>
            <person name="Brown C.T."/>
            <person name="Hug L.A."/>
            <person name="Sharon I."/>
            <person name="Castelle C.J."/>
            <person name="Probst A.J."/>
            <person name="Thomas B.C."/>
            <person name="Singh A."/>
            <person name="Wilkins M.J."/>
            <person name="Karaoz U."/>
            <person name="Brodie E.L."/>
            <person name="Williams K.H."/>
            <person name="Hubbard S.S."/>
            <person name="Banfield J.F."/>
        </authorList>
    </citation>
    <scope>NUCLEOTIDE SEQUENCE [LARGE SCALE GENOMIC DNA]</scope>
</reference>
<evidence type="ECO:0000313" key="2">
    <source>
        <dbReference type="EMBL" id="OGZ19315.1"/>
    </source>
</evidence>
<evidence type="ECO:0000313" key="3">
    <source>
        <dbReference type="Proteomes" id="UP000178106"/>
    </source>
</evidence>
<protein>
    <recommendedName>
        <fullName evidence="4">Transglycosylase SLT domain-containing protein</fullName>
    </recommendedName>
</protein>
<evidence type="ECO:0008006" key="4">
    <source>
        <dbReference type="Google" id="ProtNLM"/>
    </source>
</evidence>
<dbReference type="Proteomes" id="UP000178106">
    <property type="component" value="Unassembled WGS sequence"/>
</dbReference>
<feature type="chain" id="PRO_5009582663" description="Transglycosylase SLT domain-containing protein" evidence="1">
    <location>
        <begin position="22"/>
        <end position="455"/>
    </location>
</feature>